<dbReference type="InterPro" id="IPR053145">
    <property type="entry name" value="AB_hydrolase_Est10"/>
</dbReference>
<accession>A0A7X6MMU6</accession>
<feature type="domain" description="Serine aminopeptidase S33" evidence="1">
    <location>
        <begin position="62"/>
        <end position="300"/>
    </location>
</feature>
<dbReference type="InterPro" id="IPR022742">
    <property type="entry name" value="Hydrolase_4"/>
</dbReference>
<dbReference type="GO" id="GO:0052689">
    <property type="term" value="F:carboxylic ester hydrolase activity"/>
    <property type="evidence" value="ECO:0007669"/>
    <property type="project" value="TreeGrafter"/>
</dbReference>
<keyword evidence="2" id="KW-0378">Hydrolase</keyword>
<dbReference type="Proteomes" id="UP000518188">
    <property type="component" value="Unassembled WGS sequence"/>
</dbReference>
<sequence>MYDSFMLRVCLRVIAVCCLVAATLGAVVVLRNDFAITEENVEIPGSAQPLEAVLALPAGGEKPYGLVVFVHGDGPADASRDSFYRPLWESFARAGYASVSWNKPGVQGAQGNWLHQSMHDRAVETEAVLTWARSRGDIDPRRVGLWGISQAGWVLPEVAVRHPELRFMILVGPAINWLRQGEYNLLAELRARGAGDAEIAAALRRRAESVRLLRAGADYGRYVASGIDDPPMSADRWRFVRTNYTSDVTPQLAGIKVPVLLMLGAEDRNVDVAETERVYRAQVPPNLLTVQTFPDASHSIAKAPLDHDQGVRSFLVAVFAPRSLYAPGYLDSLRRFVETQPERTTP</sequence>
<protein>
    <submittedName>
        <fullName evidence="2">Alpha/beta hydrolase</fullName>
    </submittedName>
</protein>
<dbReference type="SUPFAM" id="SSF53474">
    <property type="entry name" value="alpha/beta-Hydrolases"/>
    <property type="match status" value="1"/>
</dbReference>
<dbReference type="Gene3D" id="3.40.50.1820">
    <property type="entry name" value="alpha/beta hydrolase"/>
    <property type="match status" value="1"/>
</dbReference>
<evidence type="ECO:0000313" key="3">
    <source>
        <dbReference type="Proteomes" id="UP000518188"/>
    </source>
</evidence>
<dbReference type="PANTHER" id="PTHR43265">
    <property type="entry name" value="ESTERASE ESTD"/>
    <property type="match status" value="1"/>
</dbReference>
<gene>
    <name evidence="2" type="ORF">HGA11_11910</name>
</gene>
<dbReference type="Pfam" id="PF12146">
    <property type="entry name" value="Hydrolase_4"/>
    <property type="match status" value="1"/>
</dbReference>
<dbReference type="InterPro" id="IPR029058">
    <property type="entry name" value="AB_hydrolase_fold"/>
</dbReference>
<proteinExistence type="predicted"/>
<dbReference type="PANTHER" id="PTHR43265:SF1">
    <property type="entry name" value="ESTERASE ESTD"/>
    <property type="match status" value="1"/>
</dbReference>
<reference evidence="2 3" key="1">
    <citation type="submission" date="2020-04" db="EMBL/GenBank/DDBJ databases">
        <title>MicrobeNet Type strains.</title>
        <authorList>
            <person name="Nicholson A.C."/>
        </authorList>
    </citation>
    <scope>NUCLEOTIDE SEQUENCE [LARGE SCALE GENOMIC DNA]</scope>
    <source>
        <strain evidence="2 3">ATCC 700731</strain>
    </source>
</reference>
<evidence type="ECO:0000259" key="1">
    <source>
        <dbReference type="Pfam" id="PF12146"/>
    </source>
</evidence>
<comment type="caution">
    <text evidence="2">The sequence shown here is derived from an EMBL/GenBank/DDBJ whole genome shotgun (WGS) entry which is preliminary data.</text>
</comment>
<dbReference type="AlphaFoldDB" id="A0A7X6MMU6"/>
<dbReference type="EMBL" id="JAAXPJ010000004">
    <property type="protein sequence ID" value="NKZ11687.1"/>
    <property type="molecule type" value="Genomic_DNA"/>
</dbReference>
<organism evidence="2 3">
    <name type="scientific">Mycolicibacterium septicum DSM 44393</name>
    <dbReference type="NCBI Taxonomy" id="1341646"/>
    <lineage>
        <taxon>Bacteria</taxon>
        <taxon>Bacillati</taxon>
        <taxon>Actinomycetota</taxon>
        <taxon>Actinomycetes</taxon>
        <taxon>Mycobacteriales</taxon>
        <taxon>Mycobacteriaceae</taxon>
        <taxon>Mycolicibacterium</taxon>
    </lineage>
</organism>
<name>A0A7X6MMU6_9MYCO</name>
<evidence type="ECO:0000313" key="2">
    <source>
        <dbReference type="EMBL" id="NKZ11687.1"/>
    </source>
</evidence>